<name>A0A078B2A6_STYLE</name>
<keyword evidence="3" id="KW-1185">Reference proteome</keyword>
<protein>
    <submittedName>
        <fullName evidence="2">Uncharacterized protein</fullName>
    </submittedName>
</protein>
<sequence length="865" mass="99072">MTHFNWLICESKTVNSITLTLIRSKIPICQRYLPRNKLNRKHVLGYQRANLANRQENRCKQIQTHQNDRGMVVQTLISKQLPLPSTAATSNMNQLMVINEHSNINGRLSGMQPGLDSSLLQSDISQKSYLQKFNKQNMADSSFQTNNGNYENTSNLINMTQFQDEFAPFQLDSTKHSNLNEDSQIFSSQFAEIKTGLSSGVSPDKKQKLTYKDQSQNQIQARDKQNVKLKKRRHQTEPNSPMDQSNDAQNTVNGSQNPNKAIIMNGQIVIGREMPIRMSGNKLNIVRNPQQQNGAVGQKTNKRKQQQQESLMKLNNSLEDQQSVADFFNAAHHRQEPPENLYSPQTDEKNSSFLPRLDVNHRYSNSQVQYREPSDFNRNDSKDKSDMSLRQNPNSWISESLNSSSKKNSYSVDRKNLQPQIQVNYTVNDFNQSGRGPHIKQPKRDKAKAQNYNTSTHLYSEISPQNNNLKEFSELYSLKNGIGKIQPVPEIKTQFNEQVIRGKIYRDKLLNSETPQKVDLTLISLGKSGNLPHSEIVSPSNVVGSPLNYQFEQNRPAQNDGNDSKMSKTRMLNVNNSLQIQQMSELSEDFNMLNDKIQNAQTQFQYRNYSISQGSSKQEAHERFHQQVPQFNTIEDVVRSSKDNLQLLKSGQINLLESSQSNNYPAYLEDPNLSLEKQSINSKVPVSLYSGAGIDNQMNASSLNLQKQFHHTIKTVASKQMPKCFRMSKHQLQIIQRQNFKNSGNSSHNSSNKMFVLDNIQNSQNKFDHTFVIMKQTQANQRSASNDARVSFSHENANNPQYQTIQRSKIDFQTPVRQSNKFSSNIFNEDNYPSHNRQSTDRLDIDKERMTPAFNARQSYNTRPV</sequence>
<dbReference type="AlphaFoldDB" id="A0A078B2A6"/>
<feature type="compositionally biased region" description="Polar residues" evidence="1">
    <location>
        <begin position="417"/>
        <end position="434"/>
    </location>
</feature>
<organism evidence="2 3">
    <name type="scientific">Stylonychia lemnae</name>
    <name type="common">Ciliate</name>
    <dbReference type="NCBI Taxonomy" id="5949"/>
    <lineage>
        <taxon>Eukaryota</taxon>
        <taxon>Sar</taxon>
        <taxon>Alveolata</taxon>
        <taxon>Ciliophora</taxon>
        <taxon>Intramacronucleata</taxon>
        <taxon>Spirotrichea</taxon>
        <taxon>Stichotrichia</taxon>
        <taxon>Sporadotrichida</taxon>
        <taxon>Oxytrichidae</taxon>
        <taxon>Stylonychinae</taxon>
        <taxon>Stylonychia</taxon>
    </lineage>
</organism>
<feature type="region of interest" description="Disordered" evidence="1">
    <location>
        <begin position="197"/>
        <end position="259"/>
    </location>
</feature>
<feature type="compositionally biased region" description="Polar residues" evidence="1">
    <location>
        <begin position="290"/>
        <end position="299"/>
    </location>
</feature>
<dbReference type="Proteomes" id="UP000039865">
    <property type="component" value="Unassembled WGS sequence"/>
</dbReference>
<feature type="compositionally biased region" description="Low complexity" evidence="1">
    <location>
        <begin position="394"/>
        <end position="411"/>
    </location>
</feature>
<feature type="region of interest" description="Disordered" evidence="1">
    <location>
        <begin position="290"/>
        <end position="309"/>
    </location>
</feature>
<feature type="region of interest" description="Disordered" evidence="1">
    <location>
        <begin position="823"/>
        <end position="865"/>
    </location>
</feature>
<evidence type="ECO:0000256" key="1">
    <source>
        <dbReference type="SAM" id="MobiDB-lite"/>
    </source>
</evidence>
<gene>
    <name evidence="2" type="primary">Contig8729.g9317</name>
    <name evidence="2" type="ORF">STYLEM_17741</name>
</gene>
<feature type="compositionally biased region" description="Polar residues" evidence="1">
    <location>
        <begin position="856"/>
        <end position="865"/>
    </location>
</feature>
<dbReference type="EMBL" id="CCKQ01016749">
    <property type="protein sequence ID" value="CDW88619.1"/>
    <property type="molecule type" value="Genomic_DNA"/>
</dbReference>
<proteinExistence type="predicted"/>
<feature type="compositionally biased region" description="Basic and acidic residues" evidence="1">
    <location>
        <begin position="838"/>
        <end position="850"/>
    </location>
</feature>
<evidence type="ECO:0000313" key="2">
    <source>
        <dbReference type="EMBL" id="CDW88619.1"/>
    </source>
</evidence>
<feature type="compositionally biased region" description="Basic and acidic residues" evidence="1">
    <location>
        <begin position="372"/>
        <end position="387"/>
    </location>
</feature>
<reference evidence="2 3" key="1">
    <citation type="submission" date="2014-06" db="EMBL/GenBank/DDBJ databases">
        <authorList>
            <person name="Swart Estienne"/>
        </authorList>
    </citation>
    <scope>NUCLEOTIDE SEQUENCE [LARGE SCALE GENOMIC DNA]</scope>
    <source>
        <strain evidence="2 3">130c</strain>
    </source>
</reference>
<feature type="region of interest" description="Disordered" evidence="1">
    <location>
        <begin position="362"/>
        <end position="446"/>
    </location>
</feature>
<accession>A0A078B2A6</accession>
<dbReference type="InParanoid" id="A0A078B2A6"/>
<evidence type="ECO:0000313" key="3">
    <source>
        <dbReference type="Proteomes" id="UP000039865"/>
    </source>
</evidence>
<feature type="compositionally biased region" description="Polar residues" evidence="1">
    <location>
        <begin position="823"/>
        <end position="837"/>
    </location>
</feature>
<feature type="compositionally biased region" description="Polar residues" evidence="1">
    <location>
        <begin position="237"/>
        <end position="259"/>
    </location>
</feature>